<dbReference type="PROSITE" id="PS50821">
    <property type="entry name" value="PAZ"/>
    <property type="match status" value="1"/>
</dbReference>
<reference evidence="4" key="1">
    <citation type="submission" date="2022-04" db="EMBL/GenBank/DDBJ databases">
        <title>Carnegiea gigantea Genome sequencing and assembly v2.</title>
        <authorList>
            <person name="Copetti D."/>
            <person name="Sanderson M.J."/>
            <person name="Burquez A."/>
            <person name="Wojciechowski M.F."/>
        </authorList>
    </citation>
    <scope>NUCLEOTIDE SEQUENCE</scope>
    <source>
        <strain evidence="4">SGP5-SGP5p</strain>
        <tissue evidence="4">Aerial part</tissue>
    </source>
</reference>
<dbReference type="SMART" id="SM01163">
    <property type="entry name" value="DUF1785"/>
    <property type="match status" value="1"/>
</dbReference>
<dbReference type="SUPFAM" id="SSF101690">
    <property type="entry name" value="PAZ domain"/>
    <property type="match status" value="1"/>
</dbReference>
<comment type="similarity">
    <text evidence="1">Belongs to the argonaute family. Ago subfamily.</text>
</comment>
<dbReference type="GO" id="GO:0003723">
    <property type="term" value="F:RNA binding"/>
    <property type="evidence" value="ECO:0007669"/>
    <property type="project" value="InterPro"/>
</dbReference>
<name>A0A9Q1JUS8_9CARY</name>
<dbReference type="InterPro" id="IPR014811">
    <property type="entry name" value="ArgoL1"/>
</dbReference>
<evidence type="ECO:0000256" key="2">
    <source>
        <dbReference type="ARBA" id="ARBA00023158"/>
    </source>
</evidence>
<dbReference type="OrthoDB" id="10252740at2759"/>
<dbReference type="InterPro" id="IPR032473">
    <property type="entry name" value="Argonaute_Mid_dom"/>
</dbReference>
<proteinExistence type="inferred from homology"/>
<dbReference type="CDD" id="cd02846">
    <property type="entry name" value="PAZ_argonaute_like"/>
    <property type="match status" value="1"/>
</dbReference>
<sequence length="542" mass="61979">MLRKIPREEDEGEKAKVPKLMEDMTCMLMNTRVKITPEVNSNKLNKAIMAQQVELHRETDLGAQLPVYNGKMNLYTVGLLPFMSKEFAVALTDLFEKCDLKRKNEFKVKIEFIGFARVQELHGLLAGKHVKTPQETRTILDIIFRELAAKRYPSVGRLFYSPNIQKPHQLGGGLHSWRGFYQSVRLTQMGLALNIDMFAGAFIESLPVVEFVAQILSNDVRLKPLSHTDSVKVKKALRGIKVEVTHRGNLRRKYRVSWLSAHPTRELIFPVDKQMNMKSVIEYFQQTHGFAIKYAHLPCLQVGSQKKVKYLPMEACKIVEGHRYTNRLNESQIASLLKATCKRPCKQEADILQVHSLFPFWLQWLMASFSTSFSPSLQCDNCLIAIVHPSAYNEDPLAQEFGISIDDKLAKVEARVLPPPWLKYNDAGKEKQHLPQLGQWNMINKKVINGSTVNHWTYINFSRSVQESVSRGFYRQLVQMCQVSGMEFNPEPMIPIHCARPELVKEALRYVQAESKLEGKDLELVIAILPENNGSLYGLLEI</sequence>
<dbReference type="FunFam" id="2.170.260.10:FF:000001">
    <property type="entry name" value="Protein argonaute-2"/>
    <property type="match status" value="1"/>
</dbReference>
<dbReference type="InterPro" id="IPR036085">
    <property type="entry name" value="PAZ_dom_sf"/>
</dbReference>
<dbReference type="InterPro" id="IPR003100">
    <property type="entry name" value="PAZ_dom"/>
</dbReference>
<dbReference type="InterPro" id="IPR032474">
    <property type="entry name" value="Argonaute_N"/>
</dbReference>
<dbReference type="Pfam" id="PF16486">
    <property type="entry name" value="ArgoN"/>
    <property type="match status" value="1"/>
</dbReference>
<evidence type="ECO:0000256" key="1">
    <source>
        <dbReference type="ARBA" id="ARBA00008201"/>
    </source>
</evidence>
<dbReference type="Proteomes" id="UP001153076">
    <property type="component" value="Unassembled WGS sequence"/>
</dbReference>
<comment type="caution">
    <text evidence="4">The sequence shown here is derived from an EMBL/GenBank/DDBJ whole genome shotgun (WGS) entry which is preliminary data.</text>
</comment>
<dbReference type="Gene3D" id="3.40.50.2300">
    <property type="match status" value="1"/>
</dbReference>
<keyword evidence="5" id="KW-1185">Reference proteome</keyword>
<gene>
    <name evidence="4" type="ORF">Cgig2_011120</name>
</gene>
<keyword evidence="2" id="KW-0943">RNA-mediated gene silencing</keyword>
<dbReference type="Pfam" id="PF16488">
    <property type="entry name" value="ArgoL2"/>
    <property type="match status" value="1"/>
</dbReference>
<protein>
    <recommendedName>
        <fullName evidence="3">PAZ domain-containing protein</fullName>
    </recommendedName>
</protein>
<dbReference type="Pfam" id="PF16487">
    <property type="entry name" value="ArgoMid"/>
    <property type="match status" value="1"/>
</dbReference>
<evidence type="ECO:0000313" key="4">
    <source>
        <dbReference type="EMBL" id="KAJ8431267.1"/>
    </source>
</evidence>
<dbReference type="Gene3D" id="2.170.260.10">
    <property type="entry name" value="paz domain"/>
    <property type="match status" value="1"/>
</dbReference>
<dbReference type="EMBL" id="JAKOGI010000702">
    <property type="protein sequence ID" value="KAJ8431267.1"/>
    <property type="molecule type" value="Genomic_DNA"/>
</dbReference>
<evidence type="ECO:0000259" key="3">
    <source>
        <dbReference type="PROSITE" id="PS50821"/>
    </source>
</evidence>
<dbReference type="InterPro" id="IPR012337">
    <property type="entry name" value="RNaseH-like_sf"/>
</dbReference>
<accession>A0A9Q1JUS8</accession>
<feature type="domain" description="PAZ" evidence="3">
    <location>
        <begin position="207"/>
        <end position="320"/>
    </location>
</feature>
<dbReference type="Pfam" id="PF02170">
    <property type="entry name" value="PAZ"/>
    <property type="match status" value="1"/>
</dbReference>
<dbReference type="PANTHER" id="PTHR22891">
    <property type="entry name" value="EUKARYOTIC TRANSLATION INITIATION FACTOR 2C"/>
    <property type="match status" value="1"/>
</dbReference>
<dbReference type="InterPro" id="IPR032472">
    <property type="entry name" value="ArgoL2"/>
</dbReference>
<dbReference type="AlphaFoldDB" id="A0A9Q1JUS8"/>
<dbReference type="Pfam" id="PF08699">
    <property type="entry name" value="ArgoL1"/>
    <property type="match status" value="1"/>
</dbReference>
<evidence type="ECO:0000313" key="5">
    <source>
        <dbReference type="Proteomes" id="UP001153076"/>
    </source>
</evidence>
<dbReference type="GO" id="GO:0031047">
    <property type="term" value="P:regulatory ncRNA-mediated gene silencing"/>
    <property type="evidence" value="ECO:0007669"/>
    <property type="project" value="UniProtKB-KW"/>
</dbReference>
<organism evidence="4 5">
    <name type="scientific">Carnegiea gigantea</name>
    <dbReference type="NCBI Taxonomy" id="171969"/>
    <lineage>
        <taxon>Eukaryota</taxon>
        <taxon>Viridiplantae</taxon>
        <taxon>Streptophyta</taxon>
        <taxon>Embryophyta</taxon>
        <taxon>Tracheophyta</taxon>
        <taxon>Spermatophyta</taxon>
        <taxon>Magnoliopsida</taxon>
        <taxon>eudicotyledons</taxon>
        <taxon>Gunneridae</taxon>
        <taxon>Pentapetalae</taxon>
        <taxon>Caryophyllales</taxon>
        <taxon>Cactineae</taxon>
        <taxon>Cactaceae</taxon>
        <taxon>Cactoideae</taxon>
        <taxon>Echinocereeae</taxon>
        <taxon>Carnegiea</taxon>
    </lineage>
</organism>
<dbReference type="SUPFAM" id="SSF53098">
    <property type="entry name" value="Ribonuclease H-like"/>
    <property type="match status" value="1"/>
</dbReference>